<dbReference type="RefSeq" id="WP_118045891.1">
    <property type="nucleotide sequence ID" value="NZ_QSJW01000014.1"/>
</dbReference>
<dbReference type="EMBL" id="QSJW01000014">
    <property type="protein sequence ID" value="RHE09586.1"/>
    <property type="molecule type" value="Genomic_DNA"/>
</dbReference>
<dbReference type="GO" id="GO:0016787">
    <property type="term" value="F:hydrolase activity"/>
    <property type="evidence" value="ECO:0007669"/>
    <property type="project" value="UniProtKB-KW"/>
</dbReference>
<keyword evidence="1" id="KW-0378">Hydrolase</keyword>
<dbReference type="SUPFAM" id="SSF56784">
    <property type="entry name" value="HAD-like"/>
    <property type="match status" value="1"/>
</dbReference>
<comment type="caution">
    <text evidence="1">The sequence shown here is derived from an EMBL/GenBank/DDBJ whole genome shotgun (WGS) entry which is preliminary data.</text>
</comment>
<reference evidence="1 2" key="1">
    <citation type="submission" date="2018-08" db="EMBL/GenBank/DDBJ databases">
        <title>A genome reference for cultivated species of the human gut microbiota.</title>
        <authorList>
            <person name="Zou Y."/>
            <person name="Xue W."/>
            <person name="Luo G."/>
        </authorList>
    </citation>
    <scope>NUCLEOTIDE SEQUENCE [LARGE SCALE GENOMIC DNA]</scope>
    <source>
        <strain evidence="1 2">AM29-25AC</strain>
    </source>
</reference>
<accession>A0A414I3F2</accession>
<dbReference type="AlphaFoldDB" id="A0A414I3F2"/>
<protein>
    <submittedName>
        <fullName evidence="1">Haloacid dehalogenase-like hydrolase</fullName>
    </submittedName>
</protein>
<sequence>MANIIAVVWDFDKTLVDGYMQDPIFEEYNVDSKAFWKEVNALPQKYKDEQDVLVNPDTIYLNQFIKYAKEGKFKGLTNEKLKQFGSRLKFYKGIPEIFQKTKSLIEENPTYKEYNIKVEHYIVSTGMTQIIKGSSVMPFVEHVWGCELIEGKDNEGDTCISEIGYTIDNTSKTRALFEINKGVHSKDGREGVKVNTKIPEELRRVHFINMMYVADGPSDIPAFSVVNKNFGATFAIYPKGDMKAMKQVEQMREDGRINMYAEADYTEGTTAYMWICNKITEFAERIRKEEKEKIAKYAAIETPKHLTE</sequence>
<dbReference type="Proteomes" id="UP000284644">
    <property type="component" value="Unassembled WGS sequence"/>
</dbReference>
<name>A0A414I3F2_9FIRM</name>
<dbReference type="InterPro" id="IPR023214">
    <property type="entry name" value="HAD_sf"/>
</dbReference>
<evidence type="ECO:0000313" key="2">
    <source>
        <dbReference type="Proteomes" id="UP000284644"/>
    </source>
</evidence>
<gene>
    <name evidence="1" type="ORF">DW767_16910</name>
</gene>
<proteinExistence type="predicted"/>
<evidence type="ECO:0000313" key="1">
    <source>
        <dbReference type="EMBL" id="RHE09586.1"/>
    </source>
</evidence>
<dbReference type="Gene3D" id="3.40.50.1000">
    <property type="entry name" value="HAD superfamily/HAD-like"/>
    <property type="match status" value="1"/>
</dbReference>
<dbReference type="InterPro" id="IPR036412">
    <property type="entry name" value="HAD-like_sf"/>
</dbReference>
<organism evidence="1 2">
    <name type="scientific">Blautia obeum</name>
    <dbReference type="NCBI Taxonomy" id="40520"/>
    <lineage>
        <taxon>Bacteria</taxon>
        <taxon>Bacillati</taxon>
        <taxon>Bacillota</taxon>
        <taxon>Clostridia</taxon>
        <taxon>Lachnospirales</taxon>
        <taxon>Lachnospiraceae</taxon>
        <taxon>Blautia</taxon>
    </lineage>
</organism>